<reference evidence="2 3" key="1">
    <citation type="journal article" date="2010" name="Genome Biol. Evol.">
        <title>The sequence of a 1.8-mb bacterial linear plasmid reveals a rich evolutionary reservoir of secondary metabolic pathways.</title>
        <authorList>
            <person name="Medema M.H."/>
            <person name="Trefzer A."/>
            <person name="Kovalchuk A."/>
            <person name="van den Berg M."/>
            <person name="Mueller U."/>
            <person name="Heijne W."/>
            <person name="Wu L."/>
            <person name="Alam M.T."/>
            <person name="Ronning C.M."/>
            <person name="Nierman W.C."/>
            <person name="Bovenberg R.A.L."/>
            <person name="Breitling R."/>
            <person name="Takano E."/>
        </authorList>
    </citation>
    <scope>NUCLEOTIDE SEQUENCE [LARGE SCALE GENOMIC DNA]</scope>
    <source>
        <strain evidence="3">ATCC 27064 / DSM 738 / JCM 4710 / NBRC 13307 / NCIMB 12785 / NRRL 3585 / VKM Ac-602</strain>
        <plasmid evidence="2">pSCL4</plasmid>
    </source>
</reference>
<keyword evidence="3" id="KW-1185">Reference proteome</keyword>
<protein>
    <submittedName>
        <fullName evidence="2">Uncharacterized protein</fullName>
    </submittedName>
</protein>
<evidence type="ECO:0000313" key="2">
    <source>
        <dbReference type="EMBL" id="EFG03524.2"/>
    </source>
</evidence>
<evidence type="ECO:0000256" key="1">
    <source>
        <dbReference type="SAM" id="MobiDB-lite"/>
    </source>
</evidence>
<dbReference type="EMBL" id="CM000914">
    <property type="protein sequence ID" value="EFG03524.2"/>
    <property type="molecule type" value="Genomic_DNA"/>
</dbReference>
<geneLocation type="plasmid" evidence="2 3">
    <name>pSCL4</name>
</geneLocation>
<evidence type="ECO:0000313" key="3">
    <source>
        <dbReference type="Proteomes" id="UP000002357"/>
    </source>
</evidence>
<sequence length="24" mass="2767">MNGPNTNRTRFGPSAATPWECSWW</sequence>
<organism evidence="2 3">
    <name type="scientific">Streptomyces clavuligerus</name>
    <dbReference type="NCBI Taxonomy" id="1901"/>
    <lineage>
        <taxon>Bacteria</taxon>
        <taxon>Bacillati</taxon>
        <taxon>Actinomycetota</taxon>
        <taxon>Actinomycetes</taxon>
        <taxon>Kitasatosporales</taxon>
        <taxon>Streptomycetaceae</taxon>
        <taxon>Streptomyces</taxon>
    </lineage>
</organism>
<name>D5SHY1_STRCL</name>
<dbReference type="AlphaFoldDB" id="D5SHY1"/>
<proteinExistence type="predicted"/>
<gene>
    <name evidence="2" type="ORF">SCLAV_p0029</name>
</gene>
<keyword evidence="2" id="KW-0614">Plasmid</keyword>
<feature type="region of interest" description="Disordered" evidence="1">
    <location>
        <begin position="1"/>
        <end position="24"/>
    </location>
</feature>
<dbReference type="Proteomes" id="UP000002357">
    <property type="component" value="Plasmid pSCL4"/>
</dbReference>
<accession>D5SHY1</accession>